<accession>A0A3A3YN29</accession>
<organism evidence="2 3">
    <name type="scientific">Vallicoccus soli</name>
    <dbReference type="NCBI Taxonomy" id="2339232"/>
    <lineage>
        <taxon>Bacteria</taxon>
        <taxon>Bacillati</taxon>
        <taxon>Actinomycetota</taxon>
        <taxon>Actinomycetes</taxon>
        <taxon>Motilibacterales</taxon>
        <taxon>Vallicoccaceae</taxon>
        <taxon>Vallicoccus</taxon>
    </lineage>
</organism>
<comment type="caution">
    <text evidence="2">The sequence shown here is derived from an EMBL/GenBank/DDBJ whole genome shotgun (WGS) entry which is preliminary data.</text>
</comment>
<dbReference type="AlphaFoldDB" id="A0A3A3YN29"/>
<proteinExistence type="predicted"/>
<dbReference type="OrthoDB" id="4569910at2"/>
<gene>
    <name evidence="2" type="ORF">D5H78_18720</name>
</gene>
<protein>
    <submittedName>
        <fullName evidence="2">Uncharacterized protein</fullName>
    </submittedName>
</protein>
<keyword evidence="3" id="KW-1185">Reference proteome</keyword>
<name>A0A3A3YN29_9ACTN</name>
<dbReference type="Proteomes" id="UP000265614">
    <property type="component" value="Unassembled WGS sequence"/>
</dbReference>
<evidence type="ECO:0000313" key="2">
    <source>
        <dbReference type="EMBL" id="RJK92512.1"/>
    </source>
</evidence>
<dbReference type="EMBL" id="QZEZ01000014">
    <property type="protein sequence ID" value="RJK92512.1"/>
    <property type="molecule type" value="Genomic_DNA"/>
</dbReference>
<sequence length="256" mass="28154">MAEGVRLAQADPLDRWAIGDLAVEAIPPGRTRAEKSAAQRRLELFSGETGLSLGLLKDCYRTSQAWPPGARLLGISHSKHSTVANRPDRVSALLDEEMAGGLPNKLRTKVERAEELLRDPQVRAAVIDRSKTRSRRVAAAARAVEDEELVKARTYQRIQEADAKAQLAAPEILSRLAERAIRGNVALAKMVTELLDLKSVIHQVPPQYHDRTAENLTQVSRAAERALNALRPATRSPQPRDVVVISTDDQPGAEHR</sequence>
<evidence type="ECO:0000256" key="1">
    <source>
        <dbReference type="SAM" id="MobiDB-lite"/>
    </source>
</evidence>
<feature type="region of interest" description="Disordered" evidence="1">
    <location>
        <begin position="232"/>
        <end position="256"/>
    </location>
</feature>
<evidence type="ECO:0000313" key="3">
    <source>
        <dbReference type="Proteomes" id="UP000265614"/>
    </source>
</evidence>
<dbReference type="RefSeq" id="WP_119952036.1">
    <property type="nucleotide sequence ID" value="NZ_QZEZ01000014.1"/>
</dbReference>
<reference evidence="2 3" key="1">
    <citation type="submission" date="2018-09" db="EMBL/GenBank/DDBJ databases">
        <title>YIM 75000 draft genome.</title>
        <authorList>
            <person name="Tang S."/>
            <person name="Feng Y."/>
        </authorList>
    </citation>
    <scope>NUCLEOTIDE SEQUENCE [LARGE SCALE GENOMIC DNA]</scope>
    <source>
        <strain evidence="2 3">YIM 75000</strain>
    </source>
</reference>